<comment type="caution">
    <text evidence="1">The sequence shown here is derived from an EMBL/GenBank/DDBJ whole genome shotgun (WGS) entry which is preliminary data.</text>
</comment>
<proteinExistence type="predicted"/>
<protein>
    <submittedName>
        <fullName evidence="1">Uncharacterized protein</fullName>
    </submittedName>
</protein>
<evidence type="ECO:0000313" key="2">
    <source>
        <dbReference type="Proteomes" id="UP000824120"/>
    </source>
</evidence>
<organism evidence="1 2">
    <name type="scientific">Solanum commersonii</name>
    <name type="common">Commerson's wild potato</name>
    <name type="synonym">Commerson's nightshade</name>
    <dbReference type="NCBI Taxonomy" id="4109"/>
    <lineage>
        <taxon>Eukaryota</taxon>
        <taxon>Viridiplantae</taxon>
        <taxon>Streptophyta</taxon>
        <taxon>Embryophyta</taxon>
        <taxon>Tracheophyta</taxon>
        <taxon>Spermatophyta</taxon>
        <taxon>Magnoliopsida</taxon>
        <taxon>eudicotyledons</taxon>
        <taxon>Gunneridae</taxon>
        <taxon>Pentapetalae</taxon>
        <taxon>asterids</taxon>
        <taxon>lamiids</taxon>
        <taxon>Solanales</taxon>
        <taxon>Solanaceae</taxon>
        <taxon>Solanoideae</taxon>
        <taxon>Solaneae</taxon>
        <taxon>Solanum</taxon>
    </lineage>
</organism>
<name>A0A9J6A9S9_SOLCO</name>
<reference evidence="1 2" key="1">
    <citation type="submission" date="2020-09" db="EMBL/GenBank/DDBJ databases">
        <title>De no assembly of potato wild relative species, Solanum commersonii.</title>
        <authorList>
            <person name="Cho K."/>
        </authorList>
    </citation>
    <scope>NUCLEOTIDE SEQUENCE [LARGE SCALE GENOMIC DNA]</scope>
    <source>
        <strain evidence="1">LZ3.2</strain>
        <tissue evidence="1">Leaf</tissue>
    </source>
</reference>
<dbReference type="EMBL" id="JACXVP010000002">
    <property type="protein sequence ID" value="KAG5620727.1"/>
    <property type="molecule type" value="Genomic_DNA"/>
</dbReference>
<gene>
    <name evidence="1" type="ORF">H5410_005945</name>
</gene>
<sequence>MNIPKENCERGVISAVEIIPYAKCGKSYEGEEHVKGNLLLNVGATTFVVHVQGIASNLTYGGEEYDEGNLLLNLGATTFVVHRYVNAIDLDHDSNEQHLHEIETLVGAISADEIIRYSECGQSYRGEEHDEDEFTCYMYKECNNLMKLCFWVAIPNSTMIKWHQHSNSLALSTINKEGWKRKVETNLLKLEHGLQYLNLIEESKFENENAYYVIIANRLGRSSLVQIILGANSHISILLLLVEDDDSHCYIIMTENRCEEYFSL</sequence>
<dbReference type="OrthoDB" id="1241859at2759"/>
<accession>A0A9J6A9S9</accession>
<dbReference type="Proteomes" id="UP000824120">
    <property type="component" value="Chromosome 2"/>
</dbReference>
<keyword evidence="2" id="KW-1185">Reference proteome</keyword>
<dbReference type="AlphaFoldDB" id="A0A9J6A9S9"/>
<evidence type="ECO:0000313" key="1">
    <source>
        <dbReference type="EMBL" id="KAG5620727.1"/>
    </source>
</evidence>